<dbReference type="Pfam" id="PF09994">
    <property type="entry name" value="T6SS_Tle1-like_cat"/>
    <property type="match status" value="1"/>
</dbReference>
<dbReference type="Gene3D" id="2.60.120.200">
    <property type="match status" value="1"/>
</dbReference>
<proteinExistence type="predicted"/>
<dbReference type="InterPro" id="IPR018712">
    <property type="entry name" value="Tle1-like_cat"/>
</dbReference>
<sequence>MTKPMAEQRSVLKFNGIDDHIDLSHGFLDIDQSITITFWAKGENNLSTETTLLEAVNRENNRVLHITLPWGDPVKPAIFWDAGNEEGFDRIEKKVKLKDYSDWTHWAFVKNATTGRMLIYRNGIIWHRGNGHNRALTGIEKIILGASVNLSHYWQGCLAELSVWNQARSQEEIQKTMYQSPLVDNLGLVTYLSLNGSAEDQTSYSNHGILYGTTWQLDSLPSKPTSIPKSKIQTSSKARKNVKRITMVNEIFNSLETEEVVEQDAPAEHQEPSLEENPESIIIAAEATLASNEIEEITKTAISQPDILTYSNQKKRLIICCDGSWEDSTSSYPTNVVKFAESIKYIAEDQTPQIVFLSGSGSAEDNEFIKSLGNETFGWGLDRMIQDAYRFLVLNYNPTSEDEVYLLGFSRGAYIVRCLASFIDKCGILKRSKIKEIPLAYQLYRDHNVSSDSAKAQQFRAANAKKIETEKEDFQDRIPVKMLGCWDTVGHFGIPDLTPWFPLAKFYHKKYEFSNTKLSPIIQNAFHAVAIDEKRKNFPSTPIKANPENPEQVVKEVLFVGEHTCLGGGKKEYQGLSDYPLQWMINQAKKLGLEFDLTTSEFEEFPIKLDPTIKFDNTVKGLSALGGEQWRYFNTKVVTVHHSVVKRLKAFSDYRPKSLEPFLQALLDGDQQTD</sequence>
<evidence type="ECO:0000313" key="2">
    <source>
        <dbReference type="EMBL" id="CCI03709.1"/>
    </source>
</evidence>
<accession>I4G6Z8</accession>
<comment type="caution">
    <text evidence="2">The sequence shown here is derived from an EMBL/GenBank/DDBJ whole genome shotgun (WGS) entry which is preliminary data.</text>
</comment>
<dbReference type="Pfam" id="PF13385">
    <property type="entry name" value="Laminin_G_3"/>
    <property type="match status" value="1"/>
</dbReference>
<reference evidence="2 3" key="1">
    <citation type="submission" date="2012-04" db="EMBL/GenBank/DDBJ databases">
        <authorList>
            <person name="Genoscope - CEA"/>
        </authorList>
    </citation>
    <scope>NUCLEOTIDE SEQUENCE [LARGE SCALE GENOMIC DNA]</scope>
    <source>
        <strain evidence="2 3">9443</strain>
    </source>
</reference>
<name>I4G6Z8_MICAE</name>
<evidence type="ECO:0000259" key="1">
    <source>
        <dbReference type="Pfam" id="PF09994"/>
    </source>
</evidence>
<dbReference type="PANTHER" id="PTHR33840">
    <property type="match status" value="1"/>
</dbReference>
<dbReference type="AlphaFoldDB" id="I4G6Z8"/>
<dbReference type="Proteomes" id="UP000003480">
    <property type="component" value="Unassembled WGS sequence"/>
</dbReference>
<feature type="domain" description="T6SS Phospholipase effector Tle1-like catalytic" evidence="1">
    <location>
        <begin position="315"/>
        <end position="587"/>
    </location>
</feature>
<gene>
    <name evidence="2" type="ORF">MICAC_490001</name>
</gene>
<protein>
    <recommendedName>
        <fullName evidence="1">T6SS Phospholipase effector Tle1-like catalytic domain-containing protein</fullName>
    </recommendedName>
</protein>
<dbReference type="InterPro" id="IPR013320">
    <property type="entry name" value="ConA-like_dom_sf"/>
</dbReference>
<dbReference type="HOGENOM" id="CLU_409826_0_0_3"/>
<dbReference type="PANTHER" id="PTHR33840:SF1">
    <property type="entry name" value="TLE1 PHOSPHOLIPASE DOMAIN-CONTAINING PROTEIN"/>
    <property type="match status" value="1"/>
</dbReference>
<dbReference type="EMBL" id="CAIJ01000434">
    <property type="protein sequence ID" value="CCI03709.1"/>
    <property type="molecule type" value="Genomic_DNA"/>
</dbReference>
<dbReference type="SUPFAM" id="SSF49899">
    <property type="entry name" value="Concanavalin A-like lectins/glucanases"/>
    <property type="match status" value="1"/>
</dbReference>
<organism evidence="2 3">
    <name type="scientific">Microcystis aeruginosa PCC 9443</name>
    <dbReference type="NCBI Taxonomy" id="1160281"/>
    <lineage>
        <taxon>Bacteria</taxon>
        <taxon>Bacillati</taxon>
        <taxon>Cyanobacteriota</taxon>
        <taxon>Cyanophyceae</taxon>
        <taxon>Oscillatoriophycideae</taxon>
        <taxon>Chroococcales</taxon>
        <taxon>Microcystaceae</taxon>
        <taxon>Microcystis</taxon>
    </lineage>
</organism>
<evidence type="ECO:0000313" key="3">
    <source>
        <dbReference type="Proteomes" id="UP000003480"/>
    </source>
</evidence>